<feature type="chain" id="PRO_5043798149" description="Ig-like domain-containing protein" evidence="6">
    <location>
        <begin position="21"/>
        <end position="456"/>
    </location>
</feature>
<evidence type="ECO:0000256" key="1">
    <source>
        <dbReference type="ARBA" id="ARBA00004370"/>
    </source>
</evidence>
<dbReference type="EMBL" id="JADWDJ010000009">
    <property type="protein sequence ID" value="KAG5275423.1"/>
    <property type="molecule type" value="Genomic_DNA"/>
</dbReference>
<evidence type="ECO:0000313" key="9">
    <source>
        <dbReference type="Proteomes" id="UP000823561"/>
    </source>
</evidence>
<protein>
    <recommendedName>
        <fullName evidence="7">Ig-like domain-containing protein</fullName>
    </recommendedName>
</protein>
<dbReference type="Gene3D" id="2.60.40.10">
    <property type="entry name" value="Immunoglobulins"/>
    <property type="match status" value="2"/>
</dbReference>
<comment type="caution">
    <text evidence="8">The sequence shown here is derived from an EMBL/GenBank/DDBJ whole genome shotgun (WGS) entry which is preliminary data.</text>
</comment>
<organism evidence="8 9">
    <name type="scientific">Alosa alosa</name>
    <name type="common">allis shad</name>
    <dbReference type="NCBI Taxonomy" id="278164"/>
    <lineage>
        <taxon>Eukaryota</taxon>
        <taxon>Metazoa</taxon>
        <taxon>Chordata</taxon>
        <taxon>Craniata</taxon>
        <taxon>Vertebrata</taxon>
        <taxon>Euteleostomi</taxon>
        <taxon>Actinopterygii</taxon>
        <taxon>Neopterygii</taxon>
        <taxon>Teleostei</taxon>
        <taxon>Clupei</taxon>
        <taxon>Clupeiformes</taxon>
        <taxon>Clupeoidei</taxon>
        <taxon>Clupeidae</taxon>
        <taxon>Alosa</taxon>
    </lineage>
</organism>
<keyword evidence="5" id="KW-1133">Transmembrane helix</keyword>
<reference evidence="8" key="1">
    <citation type="submission" date="2020-10" db="EMBL/GenBank/DDBJ databases">
        <title>Chromosome-scale genome assembly of the Allis shad, Alosa alosa.</title>
        <authorList>
            <person name="Margot Z."/>
            <person name="Christophe K."/>
            <person name="Cabau C."/>
            <person name="Louis A."/>
            <person name="Berthelot C."/>
            <person name="Parey E."/>
            <person name="Roest Crollius H."/>
            <person name="Montfort J."/>
            <person name="Robinson-Rechavi M."/>
            <person name="Bucao C."/>
            <person name="Bouchez O."/>
            <person name="Gislard M."/>
            <person name="Lluch J."/>
            <person name="Milhes M."/>
            <person name="Lampietro C."/>
            <person name="Lopez Roques C."/>
            <person name="Donnadieu C."/>
            <person name="Braasch I."/>
            <person name="Desvignes T."/>
            <person name="Postlethwait J."/>
            <person name="Bobe J."/>
            <person name="Guiguen Y."/>
        </authorList>
    </citation>
    <scope>NUCLEOTIDE SEQUENCE</scope>
    <source>
        <strain evidence="8">M-15738</strain>
        <tissue evidence="8">Blood</tissue>
    </source>
</reference>
<gene>
    <name evidence="8" type="ORF">AALO_G00120140</name>
</gene>
<dbReference type="AlphaFoldDB" id="A0AAV6GJM8"/>
<keyword evidence="3 5" id="KW-0472">Membrane</keyword>
<dbReference type="InterPro" id="IPR013106">
    <property type="entry name" value="Ig_V-set"/>
</dbReference>
<dbReference type="Pfam" id="PF07686">
    <property type="entry name" value="V-set"/>
    <property type="match status" value="2"/>
</dbReference>
<evidence type="ECO:0000256" key="6">
    <source>
        <dbReference type="SAM" id="SignalP"/>
    </source>
</evidence>
<dbReference type="InterPro" id="IPR050671">
    <property type="entry name" value="CD300_family_receptors"/>
</dbReference>
<evidence type="ECO:0000256" key="3">
    <source>
        <dbReference type="ARBA" id="ARBA00023136"/>
    </source>
</evidence>
<feature type="region of interest" description="Disordered" evidence="4">
    <location>
        <begin position="242"/>
        <end position="317"/>
    </location>
</feature>
<comment type="subcellular location">
    <subcellularLocation>
        <location evidence="1">Membrane</location>
    </subcellularLocation>
</comment>
<dbReference type="InterPro" id="IPR013783">
    <property type="entry name" value="Ig-like_fold"/>
</dbReference>
<accession>A0AAV6GJM8</accession>
<dbReference type="InterPro" id="IPR007110">
    <property type="entry name" value="Ig-like_dom"/>
</dbReference>
<dbReference type="InterPro" id="IPR003599">
    <property type="entry name" value="Ig_sub"/>
</dbReference>
<evidence type="ECO:0000259" key="7">
    <source>
        <dbReference type="PROSITE" id="PS50835"/>
    </source>
</evidence>
<dbReference type="SMART" id="SM00409">
    <property type="entry name" value="IG"/>
    <property type="match status" value="2"/>
</dbReference>
<evidence type="ECO:0000256" key="2">
    <source>
        <dbReference type="ARBA" id="ARBA00022692"/>
    </source>
</evidence>
<keyword evidence="2 5" id="KW-0812">Transmembrane</keyword>
<feature type="compositionally biased region" description="Polar residues" evidence="4">
    <location>
        <begin position="251"/>
        <end position="300"/>
    </location>
</feature>
<feature type="compositionally biased region" description="Low complexity" evidence="4">
    <location>
        <begin position="301"/>
        <end position="317"/>
    </location>
</feature>
<dbReference type="InterPro" id="IPR036179">
    <property type="entry name" value="Ig-like_dom_sf"/>
</dbReference>
<feature type="signal peptide" evidence="6">
    <location>
        <begin position="1"/>
        <end position="20"/>
    </location>
</feature>
<name>A0AAV6GJM8_9TELE</name>
<dbReference type="GO" id="GO:0005886">
    <property type="term" value="C:plasma membrane"/>
    <property type="evidence" value="ECO:0007669"/>
    <property type="project" value="TreeGrafter"/>
</dbReference>
<keyword evidence="9" id="KW-1185">Reference proteome</keyword>
<dbReference type="Proteomes" id="UP000823561">
    <property type="component" value="Chromosome 9"/>
</dbReference>
<dbReference type="PANTHER" id="PTHR11860">
    <property type="entry name" value="POLYMERIC-IMMUNOGLOBULIN RECEPTOR"/>
    <property type="match status" value="1"/>
</dbReference>
<evidence type="ECO:0000256" key="4">
    <source>
        <dbReference type="SAM" id="MobiDB-lite"/>
    </source>
</evidence>
<dbReference type="CDD" id="cd05716">
    <property type="entry name" value="IgV_pIgR_like"/>
    <property type="match status" value="1"/>
</dbReference>
<feature type="domain" description="Ig-like" evidence="7">
    <location>
        <begin position="129"/>
        <end position="223"/>
    </location>
</feature>
<evidence type="ECO:0000256" key="5">
    <source>
        <dbReference type="SAM" id="Phobius"/>
    </source>
</evidence>
<dbReference type="GO" id="GO:0004888">
    <property type="term" value="F:transmembrane signaling receptor activity"/>
    <property type="evidence" value="ECO:0007669"/>
    <property type="project" value="TreeGrafter"/>
</dbReference>
<evidence type="ECO:0000313" key="8">
    <source>
        <dbReference type="EMBL" id="KAG5275423.1"/>
    </source>
</evidence>
<dbReference type="PROSITE" id="PS50835">
    <property type="entry name" value="IG_LIKE"/>
    <property type="match status" value="1"/>
</dbReference>
<sequence>MLFFRIALFILLHGFQGGNSLWTVSKVAVQKGGSITIPCHYYRTYRTNVKYWCKGRSWVFCREIARTTSKSRTEGVFITDYPSEQVFTLTKTNLDVKDTDRYWCAIKMSGFSSQTLRTSLELQVTEDPPDLFVMDNRVSVEEGGNVSIPCLYRDRLKSAEKKWCESGNLHSCRSATSPPEEPSVTISDDGSGVFTVTLMKLERKDIGWYWCSAGDIQAPVHINVTEKLDRFHNITVTTSGGVLASSWAPGGQTTRGPTSEITHPISSALPSSQPTQPPHGTSTAPKTTFHSLLTHNPQGKTSTTAVTDTTSGQSTKYDLTSSAVLTSTVSTTSANGETSDTYSATVTPTDVAPKCAFNNTCSTVPLNTTEDTTIYNRHLIWQSAAIVTGIVMAVVIIVGASFNYWCHHKRRHIRIELDDMTQQLNMEEDLEDDVGNDWPRSCLLYHSEDPESEGAL</sequence>
<dbReference type="PANTHER" id="PTHR11860:SF87">
    <property type="entry name" value="CMRF35-LIKE MOLECULE 8"/>
    <property type="match status" value="1"/>
</dbReference>
<dbReference type="SUPFAM" id="SSF48726">
    <property type="entry name" value="Immunoglobulin"/>
    <property type="match status" value="2"/>
</dbReference>
<feature type="transmembrane region" description="Helical" evidence="5">
    <location>
        <begin position="379"/>
        <end position="405"/>
    </location>
</feature>
<keyword evidence="6" id="KW-0732">Signal</keyword>
<proteinExistence type="predicted"/>